<evidence type="ECO:0000256" key="3">
    <source>
        <dbReference type="ARBA" id="ARBA00004887"/>
    </source>
</evidence>
<evidence type="ECO:0000256" key="8">
    <source>
        <dbReference type="ARBA" id="ARBA00022679"/>
    </source>
</evidence>
<dbReference type="NCBIfam" id="NF006767">
    <property type="entry name" value="PRK09289.1"/>
    <property type="match status" value="1"/>
</dbReference>
<dbReference type="CDD" id="cd00402">
    <property type="entry name" value="Riboflavin_synthase_like"/>
    <property type="match status" value="1"/>
</dbReference>
<dbReference type="InterPro" id="IPR017938">
    <property type="entry name" value="Riboflavin_synthase-like_b-brl"/>
</dbReference>
<dbReference type="PIRSF" id="PIRSF000498">
    <property type="entry name" value="Riboflavin_syn_A"/>
    <property type="match status" value="1"/>
</dbReference>
<keyword evidence="8" id="KW-0808">Transferase</keyword>
<feature type="repeat" description="Lumazine-binding" evidence="11">
    <location>
        <begin position="1"/>
        <end position="95"/>
    </location>
</feature>
<dbReference type="FunFam" id="2.40.30.20:FF:000003">
    <property type="entry name" value="Riboflavin synthase, alpha subunit"/>
    <property type="match status" value="1"/>
</dbReference>
<name>A0A1H6FZU3_THEAL</name>
<evidence type="ECO:0000256" key="2">
    <source>
        <dbReference type="ARBA" id="ARBA00002803"/>
    </source>
</evidence>
<gene>
    <name evidence="13" type="ORF">SAMN02745716_1871</name>
</gene>
<dbReference type="GO" id="GO:0009231">
    <property type="term" value="P:riboflavin biosynthetic process"/>
    <property type="evidence" value="ECO:0007669"/>
    <property type="project" value="UniProtKB-KW"/>
</dbReference>
<dbReference type="Gene3D" id="2.40.30.20">
    <property type="match status" value="2"/>
</dbReference>
<dbReference type="NCBIfam" id="TIGR00187">
    <property type="entry name" value="ribE"/>
    <property type="match status" value="1"/>
</dbReference>
<evidence type="ECO:0000256" key="4">
    <source>
        <dbReference type="ARBA" id="ARBA00011233"/>
    </source>
</evidence>
<dbReference type="EC" id="2.5.1.9" evidence="5 10"/>
<evidence type="ECO:0000256" key="1">
    <source>
        <dbReference type="ARBA" id="ARBA00000968"/>
    </source>
</evidence>
<reference evidence="14" key="1">
    <citation type="submission" date="2016-10" db="EMBL/GenBank/DDBJ databases">
        <authorList>
            <person name="Varghese N."/>
            <person name="Submissions S."/>
        </authorList>
    </citation>
    <scope>NUCLEOTIDE SEQUENCE [LARGE SCALE GENOMIC DNA]</scope>
    <source>
        <strain evidence="14">ATCC 35263</strain>
    </source>
</reference>
<dbReference type="PANTHER" id="PTHR21098:SF12">
    <property type="entry name" value="RIBOFLAVIN SYNTHASE"/>
    <property type="match status" value="1"/>
</dbReference>
<dbReference type="GO" id="GO:0004746">
    <property type="term" value="F:riboflavin synthase activity"/>
    <property type="evidence" value="ECO:0007669"/>
    <property type="project" value="UniProtKB-UniRule"/>
</dbReference>
<comment type="subunit">
    <text evidence="4">Homotrimer.</text>
</comment>
<dbReference type="STRING" id="29539.SAMN02745716_1871"/>
<dbReference type="EMBL" id="FNWJ01000002">
    <property type="protein sequence ID" value="SEH15195.1"/>
    <property type="molecule type" value="Genomic_DNA"/>
</dbReference>
<dbReference type="NCBIfam" id="NF009566">
    <property type="entry name" value="PRK13020.1"/>
    <property type="match status" value="1"/>
</dbReference>
<dbReference type="Pfam" id="PF00677">
    <property type="entry name" value="Lum_binding"/>
    <property type="match status" value="2"/>
</dbReference>
<protein>
    <recommendedName>
        <fullName evidence="6 10">Riboflavin synthase</fullName>
        <ecNumber evidence="5 10">2.5.1.9</ecNumber>
    </recommendedName>
</protein>
<evidence type="ECO:0000256" key="10">
    <source>
        <dbReference type="NCBIfam" id="TIGR00187"/>
    </source>
</evidence>
<dbReference type="Proteomes" id="UP000222056">
    <property type="component" value="Unassembled WGS sequence"/>
</dbReference>
<feature type="repeat" description="Lumazine-binding" evidence="11">
    <location>
        <begin position="96"/>
        <end position="192"/>
    </location>
</feature>
<dbReference type="RefSeq" id="WP_093118422.1">
    <property type="nucleotide sequence ID" value="NZ_FNWJ01000002.1"/>
</dbReference>
<evidence type="ECO:0000256" key="7">
    <source>
        <dbReference type="ARBA" id="ARBA00022619"/>
    </source>
</evidence>
<organism evidence="13 14">
    <name type="scientific">Thermoleophilum album</name>
    <dbReference type="NCBI Taxonomy" id="29539"/>
    <lineage>
        <taxon>Bacteria</taxon>
        <taxon>Bacillati</taxon>
        <taxon>Actinomycetota</taxon>
        <taxon>Thermoleophilia</taxon>
        <taxon>Thermoleophilales</taxon>
        <taxon>Thermoleophilaceae</taxon>
        <taxon>Thermoleophilum</taxon>
    </lineage>
</organism>
<dbReference type="SUPFAM" id="SSF63380">
    <property type="entry name" value="Riboflavin synthase domain-like"/>
    <property type="match status" value="2"/>
</dbReference>
<keyword evidence="14" id="KW-1185">Reference proteome</keyword>
<feature type="domain" description="Lumazine-binding" evidence="12">
    <location>
        <begin position="96"/>
        <end position="192"/>
    </location>
</feature>
<evidence type="ECO:0000256" key="6">
    <source>
        <dbReference type="ARBA" id="ARBA00013950"/>
    </source>
</evidence>
<evidence type="ECO:0000313" key="14">
    <source>
        <dbReference type="Proteomes" id="UP000222056"/>
    </source>
</evidence>
<accession>A0A1H6FZU3</accession>
<feature type="domain" description="Lumazine-binding" evidence="12">
    <location>
        <begin position="1"/>
        <end position="95"/>
    </location>
</feature>
<evidence type="ECO:0000256" key="5">
    <source>
        <dbReference type="ARBA" id="ARBA00012827"/>
    </source>
</evidence>
<proteinExistence type="predicted"/>
<evidence type="ECO:0000313" key="13">
    <source>
        <dbReference type="EMBL" id="SEH15195.1"/>
    </source>
</evidence>
<dbReference type="PANTHER" id="PTHR21098">
    <property type="entry name" value="RIBOFLAVIN SYNTHASE ALPHA CHAIN"/>
    <property type="match status" value="1"/>
</dbReference>
<comment type="catalytic activity">
    <reaction evidence="1">
        <text>2 6,7-dimethyl-8-(1-D-ribityl)lumazine + H(+) = 5-amino-6-(D-ribitylamino)uracil + riboflavin</text>
        <dbReference type="Rhea" id="RHEA:20772"/>
        <dbReference type="ChEBI" id="CHEBI:15378"/>
        <dbReference type="ChEBI" id="CHEBI:15934"/>
        <dbReference type="ChEBI" id="CHEBI:57986"/>
        <dbReference type="ChEBI" id="CHEBI:58201"/>
        <dbReference type="EC" id="2.5.1.9"/>
    </reaction>
</comment>
<sequence>MFTGLVAEVGTVAALARDAAGAELTVIAELAGQLAAGDSVAVDGACLTVTQVAGDRFQVQAMAETLRRTTIGELTRGDPVNLEPALAVGARLGGHIVQGHVDGVGRIVKSGEEGFARLLEIAPPPELMRYLVEKGSIAVAGVSLTIAALGEQSFTVSLIPETRQRTTLGRLSVGSPVNLEVDVIAKHVERLVREYVHNFVDAAERSHTSRSVRRQ</sequence>
<keyword evidence="9" id="KW-0677">Repeat</keyword>
<dbReference type="FunFam" id="2.40.30.20:FF:000004">
    <property type="entry name" value="Riboflavin synthase, alpha subunit"/>
    <property type="match status" value="1"/>
</dbReference>
<evidence type="ECO:0000259" key="12">
    <source>
        <dbReference type="PROSITE" id="PS51177"/>
    </source>
</evidence>
<dbReference type="InterPro" id="IPR023366">
    <property type="entry name" value="ATP_synth_asu-like_sf"/>
</dbReference>
<comment type="function">
    <text evidence="2">Catalyzes the dismutation of two molecules of 6,7-dimethyl-8-ribityllumazine, resulting in the formation of riboflavin and 5-amino-6-(D-ribitylamino)uracil.</text>
</comment>
<evidence type="ECO:0000256" key="11">
    <source>
        <dbReference type="PROSITE-ProRule" id="PRU00524"/>
    </source>
</evidence>
<comment type="pathway">
    <text evidence="3">Cofactor biosynthesis; riboflavin biosynthesis; riboflavin from 2-hydroxy-3-oxobutyl phosphate and 5-amino-6-(D-ribitylamino)uracil: step 2/2.</text>
</comment>
<dbReference type="OrthoDB" id="9788537at2"/>
<keyword evidence="7" id="KW-0686">Riboflavin biosynthesis</keyword>
<dbReference type="PROSITE" id="PS51177">
    <property type="entry name" value="LUMAZINE_BIND"/>
    <property type="match status" value="2"/>
</dbReference>
<dbReference type="InterPro" id="IPR001783">
    <property type="entry name" value="Lumazine-bd"/>
</dbReference>
<evidence type="ECO:0000256" key="9">
    <source>
        <dbReference type="ARBA" id="ARBA00022737"/>
    </source>
</evidence>
<dbReference type="InterPro" id="IPR026017">
    <property type="entry name" value="Lumazine-bd_dom"/>
</dbReference>
<dbReference type="AlphaFoldDB" id="A0A1H6FZU3"/>